<dbReference type="EMBL" id="JAADYS010000429">
    <property type="protein sequence ID" value="KAF4469815.1"/>
    <property type="molecule type" value="Genomic_DNA"/>
</dbReference>
<evidence type="ECO:0000313" key="3">
    <source>
        <dbReference type="EMBL" id="KAF4469815.1"/>
    </source>
</evidence>
<evidence type="ECO:0000256" key="1">
    <source>
        <dbReference type="SAM" id="MobiDB-lite"/>
    </source>
</evidence>
<keyword evidence="4" id="KW-1185">Reference proteome</keyword>
<organism evidence="3 4">
    <name type="scientific">Fusarium albosuccineum</name>
    <dbReference type="NCBI Taxonomy" id="1237068"/>
    <lineage>
        <taxon>Eukaryota</taxon>
        <taxon>Fungi</taxon>
        <taxon>Dikarya</taxon>
        <taxon>Ascomycota</taxon>
        <taxon>Pezizomycotina</taxon>
        <taxon>Sordariomycetes</taxon>
        <taxon>Hypocreomycetidae</taxon>
        <taxon>Hypocreales</taxon>
        <taxon>Nectriaceae</taxon>
        <taxon>Fusarium</taxon>
        <taxon>Fusarium decemcellulare species complex</taxon>
    </lineage>
</organism>
<evidence type="ECO:0000256" key="2">
    <source>
        <dbReference type="SAM" id="Phobius"/>
    </source>
</evidence>
<feature type="region of interest" description="Disordered" evidence="1">
    <location>
        <begin position="26"/>
        <end position="100"/>
    </location>
</feature>
<dbReference type="AlphaFoldDB" id="A0A8H4PER7"/>
<sequence length="192" mass="21807">MASLTAPRRLAWEYLYRAPSSSRLECPLKLSPRHRPRPQSCTRTTPSRASCSFSTRTPCAARPATSRTRDVSPKILRKPSSKAPSTPSSEPESPDLEAIRAAEKKEAMLRAARLRRTEQLREEASEEQKKEQAKKEYDNRYNTAARKYRLFIIAMPILLVTSYMLFVRILRGNDPNGKPITQKKDEGQETGS</sequence>
<keyword evidence="2" id="KW-1133">Transmembrane helix</keyword>
<keyword evidence="2" id="KW-0812">Transmembrane</keyword>
<reference evidence="3 4" key="1">
    <citation type="submission" date="2020-01" db="EMBL/GenBank/DDBJ databases">
        <title>Identification and distribution of gene clusters putatively required for synthesis of sphingolipid metabolism inhibitors in phylogenetically diverse species of the filamentous fungus Fusarium.</title>
        <authorList>
            <person name="Kim H.-S."/>
            <person name="Busman M."/>
            <person name="Brown D.W."/>
            <person name="Divon H."/>
            <person name="Uhlig S."/>
            <person name="Proctor R.H."/>
        </authorList>
    </citation>
    <scope>NUCLEOTIDE SEQUENCE [LARGE SCALE GENOMIC DNA]</scope>
    <source>
        <strain evidence="3 4">NRRL 20459</strain>
    </source>
</reference>
<gene>
    <name evidence="3" type="ORF">FALBO_3255</name>
</gene>
<dbReference type="OrthoDB" id="3784821at2759"/>
<protein>
    <submittedName>
        <fullName evidence="3">Uncharacterized protein</fullName>
    </submittedName>
</protein>
<comment type="caution">
    <text evidence="3">The sequence shown here is derived from an EMBL/GenBank/DDBJ whole genome shotgun (WGS) entry which is preliminary data.</text>
</comment>
<feature type="compositionally biased region" description="Low complexity" evidence="1">
    <location>
        <begin position="81"/>
        <end position="91"/>
    </location>
</feature>
<feature type="compositionally biased region" description="Polar residues" evidence="1">
    <location>
        <begin position="39"/>
        <end position="57"/>
    </location>
</feature>
<dbReference type="Proteomes" id="UP000554235">
    <property type="component" value="Unassembled WGS sequence"/>
</dbReference>
<evidence type="ECO:0000313" key="4">
    <source>
        <dbReference type="Proteomes" id="UP000554235"/>
    </source>
</evidence>
<proteinExistence type="predicted"/>
<keyword evidence="2" id="KW-0472">Membrane</keyword>
<accession>A0A8H4PER7</accession>
<name>A0A8H4PER7_9HYPO</name>
<feature type="transmembrane region" description="Helical" evidence="2">
    <location>
        <begin position="150"/>
        <end position="170"/>
    </location>
</feature>